<evidence type="ECO:0000313" key="7">
    <source>
        <dbReference type="EMBL" id="QDV55563.1"/>
    </source>
</evidence>
<protein>
    <submittedName>
        <fullName evidence="7">Thiol-disulfide oxidoreductase</fullName>
    </submittedName>
</protein>
<feature type="compositionally biased region" description="Pro residues" evidence="5">
    <location>
        <begin position="44"/>
        <end position="53"/>
    </location>
</feature>
<keyword evidence="3" id="KW-1015">Disulfide bond</keyword>
<evidence type="ECO:0000256" key="2">
    <source>
        <dbReference type="ARBA" id="ARBA00022748"/>
    </source>
</evidence>
<evidence type="ECO:0000313" key="8">
    <source>
        <dbReference type="Proteomes" id="UP000316770"/>
    </source>
</evidence>
<dbReference type="PROSITE" id="PS51257">
    <property type="entry name" value="PROKAR_LIPOPROTEIN"/>
    <property type="match status" value="1"/>
</dbReference>
<dbReference type="PANTHER" id="PTHR42852:SF6">
    <property type="entry name" value="THIOL:DISULFIDE INTERCHANGE PROTEIN DSBE"/>
    <property type="match status" value="1"/>
</dbReference>
<dbReference type="EMBL" id="CP036318">
    <property type="protein sequence ID" value="QDV55563.1"/>
    <property type="molecule type" value="Genomic_DNA"/>
</dbReference>
<dbReference type="PROSITE" id="PS51352">
    <property type="entry name" value="THIOREDOXIN_2"/>
    <property type="match status" value="1"/>
</dbReference>
<evidence type="ECO:0000256" key="5">
    <source>
        <dbReference type="SAM" id="MobiDB-lite"/>
    </source>
</evidence>
<dbReference type="InterPro" id="IPR013766">
    <property type="entry name" value="Thioredoxin_domain"/>
</dbReference>
<dbReference type="RefSeq" id="WP_145283438.1">
    <property type="nucleotide sequence ID" value="NZ_CP036318.1"/>
</dbReference>
<feature type="domain" description="Thioredoxin" evidence="6">
    <location>
        <begin position="371"/>
        <end position="533"/>
    </location>
</feature>
<feature type="compositionally biased region" description="Low complexity" evidence="5">
    <location>
        <begin position="54"/>
        <end position="74"/>
    </location>
</feature>
<dbReference type="Gene3D" id="3.40.30.10">
    <property type="entry name" value="Glutaredoxin"/>
    <property type="match status" value="1"/>
</dbReference>
<evidence type="ECO:0000259" key="6">
    <source>
        <dbReference type="PROSITE" id="PS51352"/>
    </source>
</evidence>
<gene>
    <name evidence="7" type="ORF">Mal33_15400</name>
</gene>
<proteinExistence type="predicted"/>
<dbReference type="Pfam" id="PF13905">
    <property type="entry name" value="Thioredoxin_8"/>
    <property type="match status" value="1"/>
</dbReference>
<dbReference type="InterPro" id="IPR050553">
    <property type="entry name" value="Thioredoxin_ResA/DsbE_sf"/>
</dbReference>
<keyword evidence="2" id="KW-0201">Cytochrome c-type biogenesis</keyword>
<keyword evidence="4" id="KW-0676">Redox-active center</keyword>
<dbReference type="SUPFAM" id="SSF52833">
    <property type="entry name" value="Thioredoxin-like"/>
    <property type="match status" value="1"/>
</dbReference>
<dbReference type="CDD" id="cd02966">
    <property type="entry name" value="TlpA_like_family"/>
    <property type="match status" value="1"/>
</dbReference>
<dbReference type="GO" id="GO:0017004">
    <property type="term" value="P:cytochrome complex assembly"/>
    <property type="evidence" value="ECO:0007669"/>
    <property type="project" value="UniProtKB-KW"/>
</dbReference>
<dbReference type="InterPro" id="IPR012336">
    <property type="entry name" value="Thioredoxin-like_fold"/>
</dbReference>
<dbReference type="GO" id="GO:0030313">
    <property type="term" value="C:cell envelope"/>
    <property type="evidence" value="ECO:0007669"/>
    <property type="project" value="UniProtKB-SubCell"/>
</dbReference>
<sequence length="533" mass="56636">MTRRLIITIVGVSLLSGCSSKTDDVTSKGTKYQAADSGDETPAAPAPDAPPAAPMTANAPSPASPTSDPTAAPAVDGMLDASDPAPTGLAPLADDASLETTLAYFEKTNDALRQLMSGQSAFTTQAAQIAEAKRISAEKLAAAEHAIALPDIQPATLTVARRTKLEALSQLAGLQDVAAAEQLEAYATELAASDDPDLVNDSRVVRLGFELDKIRTGQSKSTDQLLALVGEFQASDRELGMPAFYALQQSFGVLSQYDYNDAARAVRDAIASKFANHSDPQIAGSAKMMAAAAKFDNLDKLHANLGGEEAAGAEQWQAAIDELVAQPIDVSTFQYLAGLALSSEGSANPDVVKVIYDAIRKTFIGSENVAPEIAAEAEAFLAASDNRREAIGQPLDIQYPDLAGGELDWNAFRGSIVLMPFWTTSRPESLQIIPGLQELEKEFEGKVKILGVNLDDSDEELAEFRRRFRSTFPNVRNPDRASQGVRDPLATQLGLASFPFAAIVDADGNVAKILMGPQMEIRDVITKMIEAKP</sequence>
<comment type="subcellular location">
    <subcellularLocation>
        <location evidence="1">Cell envelope</location>
    </subcellularLocation>
</comment>
<dbReference type="AlphaFoldDB" id="A0A518IR86"/>
<dbReference type="InterPro" id="IPR036249">
    <property type="entry name" value="Thioredoxin-like_sf"/>
</dbReference>
<organism evidence="7 8">
    <name type="scientific">Rosistilla oblonga</name>
    <dbReference type="NCBI Taxonomy" id="2527990"/>
    <lineage>
        <taxon>Bacteria</taxon>
        <taxon>Pseudomonadati</taxon>
        <taxon>Planctomycetota</taxon>
        <taxon>Planctomycetia</taxon>
        <taxon>Pirellulales</taxon>
        <taxon>Pirellulaceae</taxon>
        <taxon>Rosistilla</taxon>
    </lineage>
</organism>
<accession>A0A518IR86</accession>
<keyword evidence="8" id="KW-1185">Reference proteome</keyword>
<feature type="region of interest" description="Disordered" evidence="5">
    <location>
        <begin position="20"/>
        <end position="92"/>
    </location>
</feature>
<name>A0A518IR86_9BACT</name>
<evidence type="ECO:0000256" key="3">
    <source>
        <dbReference type="ARBA" id="ARBA00023157"/>
    </source>
</evidence>
<dbReference type="PANTHER" id="PTHR42852">
    <property type="entry name" value="THIOL:DISULFIDE INTERCHANGE PROTEIN DSBE"/>
    <property type="match status" value="1"/>
</dbReference>
<reference evidence="7 8" key="1">
    <citation type="submission" date="2019-02" db="EMBL/GenBank/DDBJ databases">
        <title>Deep-cultivation of Planctomycetes and their phenomic and genomic characterization uncovers novel biology.</title>
        <authorList>
            <person name="Wiegand S."/>
            <person name="Jogler M."/>
            <person name="Boedeker C."/>
            <person name="Pinto D."/>
            <person name="Vollmers J."/>
            <person name="Rivas-Marin E."/>
            <person name="Kohn T."/>
            <person name="Peeters S.H."/>
            <person name="Heuer A."/>
            <person name="Rast P."/>
            <person name="Oberbeckmann S."/>
            <person name="Bunk B."/>
            <person name="Jeske O."/>
            <person name="Meyerdierks A."/>
            <person name="Storesund J.E."/>
            <person name="Kallscheuer N."/>
            <person name="Luecker S."/>
            <person name="Lage O.M."/>
            <person name="Pohl T."/>
            <person name="Merkel B.J."/>
            <person name="Hornburger P."/>
            <person name="Mueller R.-W."/>
            <person name="Bruemmer F."/>
            <person name="Labrenz M."/>
            <person name="Spormann A.M."/>
            <person name="Op den Camp H."/>
            <person name="Overmann J."/>
            <person name="Amann R."/>
            <person name="Jetten M.S.M."/>
            <person name="Mascher T."/>
            <person name="Medema M.H."/>
            <person name="Devos D.P."/>
            <person name="Kaster A.-K."/>
            <person name="Ovreas L."/>
            <person name="Rohde M."/>
            <person name="Galperin M.Y."/>
            <person name="Jogler C."/>
        </authorList>
    </citation>
    <scope>NUCLEOTIDE SEQUENCE [LARGE SCALE GENOMIC DNA]</scope>
    <source>
        <strain evidence="7 8">Mal33</strain>
    </source>
</reference>
<evidence type="ECO:0000256" key="1">
    <source>
        <dbReference type="ARBA" id="ARBA00004196"/>
    </source>
</evidence>
<dbReference type="Proteomes" id="UP000316770">
    <property type="component" value="Chromosome"/>
</dbReference>
<evidence type="ECO:0000256" key="4">
    <source>
        <dbReference type="ARBA" id="ARBA00023284"/>
    </source>
</evidence>